<evidence type="ECO:0000256" key="16">
    <source>
        <dbReference type="SAM" id="SignalP"/>
    </source>
</evidence>
<sequence length="229" mass="24490">MKLANSITFALIFIFSRGVRAHYKWPALIYNNAVTPDYTYVRPNTNNIDPIMDVTSISMRCNAGGSTATSQTLDVNAGDALGFTLSNVISHIGPVQVYLARAPGSVASWDGSGAVWFKISEWGPVISQGSINWPQLGASQYKFTIPSATPSGQYLVRIEQIALHSAAQVGQAQFYISCGQIKINSGGNGSPGPLVALPGAYSATDPGILFNNYYPVPTNYVFPGPPVWP</sequence>
<comment type="cofactor">
    <cofactor evidence="1">
        <name>Cu(2+)</name>
        <dbReference type="ChEBI" id="CHEBI:29036"/>
    </cofactor>
</comment>
<keyword evidence="5 16" id="KW-0732">Signal</keyword>
<proteinExistence type="inferred from homology"/>
<dbReference type="Gene3D" id="2.70.50.70">
    <property type="match status" value="1"/>
</dbReference>
<accession>A0AAV9X044</accession>
<evidence type="ECO:0000256" key="13">
    <source>
        <dbReference type="ARBA" id="ARBA00044502"/>
    </source>
</evidence>
<keyword evidence="12" id="KW-0624">Polysaccharide degradation</keyword>
<evidence type="ECO:0000256" key="3">
    <source>
        <dbReference type="ARBA" id="ARBA00022525"/>
    </source>
</evidence>
<keyword evidence="3" id="KW-0964">Secreted</keyword>
<keyword evidence="7" id="KW-0560">Oxidoreductase</keyword>
<dbReference type="EMBL" id="JAVHJO010000013">
    <property type="protein sequence ID" value="KAK6530272.1"/>
    <property type="molecule type" value="Genomic_DNA"/>
</dbReference>
<evidence type="ECO:0000313" key="18">
    <source>
        <dbReference type="EMBL" id="KAK6530272.1"/>
    </source>
</evidence>
<feature type="domain" description="Auxiliary Activity family 9 catalytic" evidence="17">
    <location>
        <begin position="22"/>
        <end position="220"/>
    </location>
</feature>
<evidence type="ECO:0000256" key="6">
    <source>
        <dbReference type="ARBA" id="ARBA00023001"/>
    </source>
</evidence>
<evidence type="ECO:0000256" key="11">
    <source>
        <dbReference type="ARBA" id="ARBA00023277"/>
    </source>
</evidence>
<keyword evidence="8" id="KW-0186">Copper</keyword>
<keyword evidence="11" id="KW-0119">Carbohydrate metabolism</keyword>
<evidence type="ECO:0000256" key="5">
    <source>
        <dbReference type="ARBA" id="ARBA00022729"/>
    </source>
</evidence>
<feature type="signal peptide" evidence="16">
    <location>
        <begin position="1"/>
        <end position="21"/>
    </location>
</feature>
<dbReference type="GO" id="GO:0030245">
    <property type="term" value="P:cellulose catabolic process"/>
    <property type="evidence" value="ECO:0007669"/>
    <property type="project" value="UniProtKB-KW"/>
</dbReference>
<dbReference type="GO" id="GO:0004497">
    <property type="term" value="F:monooxygenase activity"/>
    <property type="evidence" value="ECO:0007669"/>
    <property type="project" value="UniProtKB-KW"/>
</dbReference>
<evidence type="ECO:0000256" key="9">
    <source>
        <dbReference type="ARBA" id="ARBA00023033"/>
    </source>
</evidence>
<dbReference type="Proteomes" id="UP001365542">
    <property type="component" value="Unassembled WGS sequence"/>
</dbReference>
<dbReference type="Pfam" id="PF03443">
    <property type="entry name" value="AA9"/>
    <property type="match status" value="1"/>
</dbReference>
<comment type="caution">
    <text evidence="18">The sequence shown here is derived from an EMBL/GenBank/DDBJ whole genome shotgun (WGS) entry which is preliminary data.</text>
</comment>
<dbReference type="GO" id="GO:0005576">
    <property type="term" value="C:extracellular region"/>
    <property type="evidence" value="ECO:0007669"/>
    <property type="project" value="UniProtKB-SubCell"/>
</dbReference>
<organism evidence="18 19">
    <name type="scientific">Orbilia ellipsospora</name>
    <dbReference type="NCBI Taxonomy" id="2528407"/>
    <lineage>
        <taxon>Eukaryota</taxon>
        <taxon>Fungi</taxon>
        <taxon>Dikarya</taxon>
        <taxon>Ascomycota</taxon>
        <taxon>Pezizomycotina</taxon>
        <taxon>Orbiliomycetes</taxon>
        <taxon>Orbiliales</taxon>
        <taxon>Orbiliaceae</taxon>
        <taxon>Orbilia</taxon>
    </lineage>
</organism>
<reference evidence="18 19" key="1">
    <citation type="submission" date="2019-10" db="EMBL/GenBank/DDBJ databases">
        <authorList>
            <person name="Palmer J.M."/>
        </authorList>
    </citation>
    <scope>NUCLEOTIDE SEQUENCE [LARGE SCALE GENOMIC DNA]</scope>
    <source>
        <strain evidence="18 19">TWF694</strain>
    </source>
</reference>
<keyword evidence="6" id="KW-0136">Cellulose degradation</keyword>
<dbReference type="PANTHER" id="PTHR33353:SF10">
    <property type="entry name" value="ENDO-BETA-1,4-GLUCANASE D"/>
    <property type="match status" value="1"/>
</dbReference>
<keyword evidence="4" id="KW-0479">Metal-binding</keyword>
<name>A0AAV9X044_9PEZI</name>
<dbReference type="AlphaFoldDB" id="A0AAV9X044"/>
<evidence type="ECO:0000313" key="19">
    <source>
        <dbReference type="Proteomes" id="UP001365542"/>
    </source>
</evidence>
<gene>
    <name evidence="18" type="ORF">TWF694_003634</name>
</gene>
<feature type="chain" id="PRO_5043676281" description="lytic cellulose monooxygenase (C4-dehydrogenating)" evidence="16">
    <location>
        <begin position="22"/>
        <end position="229"/>
    </location>
</feature>
<dbReference type="InterPro" id="IPR005103">
    <property type="entry name" value="AA9_LPMO"/>
</dbReference>
<dbReference type="EC" id="1.14.99.56" evidence="15"/>
<evidence type="ECO:0000259" key="17">
    <source>
        <dbReference type="Pfam" id="PF03443"/>
    </source>
</evidence>
<protein>
    <recommendedName>
        <fullName evidence="15">lytic cellulose monooxygenase (C4-dehydrogenating)</fullName>
        <ecNumber evidence="15">1.14.99.56</ecNumber>
    </recommendedName>
</protein>
<evidence type="ECO:0000256" key="4">
    <source>
        <dbReference type="ARBA" id="ARBA00022723"/>
    </source>
</evidence>
<evidence type="ECO:0000256" key="10">
    <source>
        <dbReference type="ARBA" id="ARBA00023157"/>
    </source>
</evidence>
<keyword evidence="9" id="KW-0503">Monooxygenase</keyword>
<comment type="catalytic activity">
    <reaction evidence="14">
        <text>[(1-&gt;4)-beta-D-glucosyl]n+m + reduced acceptor + O2 = 4-dehydro-beta-D-glucosyl-[(1-&gt;4)-beta-D-glucosyl]n-1 + [(1-&gt;4)-beta-D-glucosyl]m + acceptor + H2O.</text>
        <dbReference type="EC" id="1.14.99.56"/>
    </reaction>
</comment>
<comment type="subcellular location">
    <subcellularLocation>
        <location evidence="2">Secreted</location>
    </subcellularLocation>
</comment>
<dbReference type="CDD" id="cd21175">
    <property type="entry name" value="LPMO_AA9"/>
    <property type="match status" value="1"/>
</dbReference>
<evidence type="ECO:0000256" key="14">
    <source>
        <dbReference type="ARBA" id="ARBA00045077"/>
    </source>
</evidence>
<dbReference type="InterPro" id="IPR049892">
    <property type="entry name" value="AA9"/>
</dbReference>
<keyword evidence="19" id="KW-1185">Reference proteome</keyword>
<dbReference type="GO" id="GO:0046872">
    <property type="term" value="F:metal ion binding"/>
    <property type="evidence" value="ECO:0007669"/>
    <property type="project" value="UniProtKB-KW"/>
</dbReference>
<evidence type="ECO:0000256" key="7">
    <source>
        <dbReference type="ARBA" id="ARBA00023002"/>
    </source>
</evidence>
<dbReference type="PANTHER" id="PTHR33353">
    <property type="entry name" value="PUTATIVE (AFU_ORTHOLOGUE AFUA_1G12560)-RELATED"/>
    <property type="match status" value="1"/>
</dbReference>
<evidence type="ECO:0000256" key="1">
    <source>
        <dbReference type="ARBA" id="ARBA00001973"/>
    </source>
</evidence>
<comment type="similarity">
    <text evidence="13">Belongs to the polysaccharide monooxygenase AA9 family.</text>
</comment>
<evidence type="ECO:0000256" key="2">
    <source>
        <dbReference type="ARBA" id="ARBA00004613"/>
    </source>
</evidence>
<evidence type="ECO:0000256" key="12">
    <source>
        <dbReference type="ARBA" id="ARBA00023326"/>
    </source>
</evidence>
<evidence type="ECO:0000256" key="15">
    <source>
        <dbReference type="ARBA" id="ARBA00047174"/>
    </source>
</evidence>
<keyword evidence="10" id="KW-1015">Disulfide bond</keyword>
<evidence type="ECO:0000256" key="8">
    <source>
        <dbReference type="ARBA" id="ARBA00023008"/>
    </source>
</evidence>